<evidence type="ECO:0000256" key="12">
    <source>
        <dbReference type="RuleBase" id="RU000679"/>
    </source>
</evidence>
<keyword evidence="11 12" id="KW-0407">Ion channel</keyword>
<protein>
    <recommendedName>
        <fullName evidence="15">Amiloride-sensitive sodium channel</fullName>
    </recommendedName>
</protein>
<dbReference type="PANTHER" id="PTHR11690">
    <property type="entry name" value="AMILORIDE-SENSITIVE SODIUM CHANNEL-RELATED"/>
    <property type="match status" value="1"/>
</dbReference>
<evidence type="ECO:0000256" key="3">
    <source>
        <dbReference type="ARBA" id="ARBA00022448"/>
    </source>
</evidence>
<evidence type="ECO:0000256" key="7">
    <source>
        <dbReference type="ARBA" id="ARBA00023053"/>
    </source>
</evidence>
<sequence length="205" mass="23713">MRAKNRERELYSILCGKLIEREGFFSCLLTHHQRAIPYLSVTGSLKLEKRLEFSLKLVLRAFWERNATVALHEPDALPLVVHSPYSCPPDKLSSVMIQPGMTYTIAVSQEKVERLPAPYKSNCIDYISRGNQKKYFGYYTQDICVQNCEMSLEMKHCQCVRTHHEFAATFGGQVCDIIRDGYWFHQLLVPVAAGNVLINQYYWNQ</sequence>
<evidence type="ECO:0000256" key="11">
    <source>
        <dbReference type="ARBA" id="ARBA00023303"/>
    </source>
</evidence>
<dbReference type="Pfam" id="PF00858">
    <property type="entry name" value="ASC"/>
    <property type="match status" value="1"/>
</dbReference>
<dbReference type="EMBL" id="JARKHS020011548">
    <property type="protein sequence ID" value="KAK8777702.1"/>
    <property type="molecule type" value="Genomic_DNA"/>
</dbReference>
<dbReference type="PANTHER" id="PTHR11690:SF248">
    <property type="entry name" value="PICKPOCKET 17, ISOFORM A"/>
    <property type="match status" value="1"/>
</dbReference>
<keyword evidence="14" id="KW-1185">Reference proteome</keyword>
<keyword evidence="6" id="KW-1133">Transmembrane helix</keyword>
<keyword evidence="10 12" id="KW-0739">Sodium transport</keyword>
<dbReference type="Gene3D" id="1.10.287.820">
    <property type="entry name" value="Acid-sensing ion channel domain"/>
    <property type="match status" value="1"/>
</dbReference>
<organism evidence="13 14">
    <name type="scientific">Amblyomma americanum</name>
    <name type="common">Lone star tick</name>
    <dbReference type="NCBI Taxonomy" id="6943"/>
    <lineage>
        <taxon>Eukaryota</taxon>
        <taxon>Metazoa</taxon>
        <taxon>Ecdysozoa</taxon>
        <taxon>Arthropoda</taxon>
        <taxon>Chelicerata</taxon>
        <taxon>Arachnida</taxon>
        <taxon>Acari</taxon>
        <taxon>Parasitiformes</taxon>
        <taxon>Ixodida</taxon>
        <taxon>Ixodoidea</taxon>
        <taxon>Ixodidae</taxon>
        <taxon>Amblyomminae</taxon>
        <taxon>Amblyomma</taxon>
    </lineage>
</organism>
<keyword evidence="7" id="KW-0915">Sodium</keyword>
<keyword evidence="5 12" id="KW-0812">Transmembrane</keyword>
<comment type="caution">
    <text evidence="13">The sequence shown here is derived from an EMBL/GenBank/DDBJ whole genome shotgun (WGS) entry which is preliminary data.</text>
</comment>
<evidence type="ECO:0000313" key="13">
    <source>
        <dbReference type="EMBL" id="KAK8777702.1"/>
    </source>
</evidence>
<dbReference type="GO" id="GO:0005886">
    <property type="term" value="C:plasma membrane"/>
    <property type="evidence" value="ECO:0007669"/>
    <property type="project" value="TreeGrafter"/>
</dbReference>
<proteinExistence type="inferred from homology"/>
<dbReference type="GO" id="GO:0015280">
    <property type="term" value="F:ligand-gated sodium channel activity"/>
    <property type="evidence" value="ECO:0007669"/>
    <property type="project" value="TreeGrafter"/>
</dbReference>
<evidence type="ECO:0000256" key="4">
    <source>
        <dbReference type="ARBA" id="ARBA00022461"/>
    </source>
</evidence>
<evidence type="ECO:0000256" key="1">
    <source>
        <dbReference type="ARBA" id="ARBA00004141"/>
    </source>
</evidence>
<dbReference type="Proteomes" id="UP001321473">
    <property type="component" value="Unassembled WGS sequence"/>
</dbReference>
<dbReference type="InterPro" id="IPR001873">
    <property type="entry name" value="ENaC"/>
</dbReference>
<evidence type="ECO:0000256" key="5">
    <source>
        <dbReference type="ARBA" id="ARBA00022692"/>
    </source>
</evidence>
<comment type="similarity">
    <text evidence="2 12">Belongs to the amiloride-sensitive sodium channel (TC 1.A.6) family.</text>
</comment>
<keyword evidence="3 12" id="KW-0813">Transport</keyword>
<reference evidence="13 14" key="1">
    <citation type="journal article" date="2023" name="Arcadia Sci">
        <title>De novo assembly of a long-read Amblyomma americanum tick genome.</title>
        <authorList>
            <person name="Chou S."/>
            <person name="Poskanzer K.E."/>
            <person name="Rollins M."/>
            <person name="Thuy-Boun P.S."/>
        </authorList>
    </citation>
    <scope>NUCLEOTIDE SEQUENCE [LARGE SCALE GENOMIC DNA]</scope>
    <source>
        <strain evidence="13">F_SG_1</strain>
        <tissue evidence="13">Salivary glands</tissue>
    </source>
</reference>
<name>A0AAQ4ESL3_AMBAM</name>
<gene>
    <name evidence="13" type="ORF">V5799_020957</name>
</gene>
<evidence type="ECO:0008006" key="15">
    <source>
        <dbReference type="Google" id="ProtNLM"/>
    </source>
</evidence>
<evidence type="ECO:0000256" key="8">
    <source>
        <dbReference type="ARBA" id="ARBA00023065"/>
    </source>
</evidence>
<comment type="subcellular location">
    <subcellularLocation>
        <location evidence="1">Membrane</location>
        <topology evidence="1">Multi-pass membrane protein</topology>
    </subcellularLocation>
</comment>
<accession>A0AAQ4ESL3</accession>
<keyword evidence="9" id="KW-0472">Membrane</keyword>
<evidence type="ECO:0000256" key="10">
    <source>
        <dbReference type="ARBA" id="ARBA00023201"/>
    </source>
</evidence>
<keyword evidence="4 12" id="KW-0894">Sodium channel</keyword>
<keyword evidence="8 12" id="KW-0406">Ion transport</keyword>
<evidence type="ECO:0000256" key="9">
    <source>
        <dbReference type="ARBA" id="ARBA00023136"/>
    </source>
</evidence>
<evidence type="ECO:0000313" key="14">
    <source>
        <dbReference type="Proteomes" id="UP001321473"/>
    </source>
</evidence>
<evidence type="ECO:0000256" key="2">
    <source>
        <dbReference type="ARBA" id="ARBA00007193"/>
    </source>
</evidence>
<evidence type="ECO:0000256" key="6">
    <source>
        <dbReference type="ARBA" id="ARBA00022989"/>
    </source>
</evidence>
<dbReference type="AlphaFoldDB" id="A0AAQ4ESL3"/>